<proteinExistence type="predicted"/>
<dbReference type="EMBL" id="CAJGYO010000003">
    <property type="protein sequence ID" value="CAD6220989.1"/>
    <property type="molecule type" value="Genomic_DNA"/>
</dbReference>
<dbReference type="Proteomes" id="UP000604825">
    <property type="component" value="Unassembled WGS sequence"/>
</dbReference>
<name>A0A811NBT2_9POAL</name>
<evidence type="ECO:0000313" key="2">
    <source>
        <dbReference type="EMBL" id="CAD6220989.1"/>
    </source>
</evidence>
<feature type="compositionally biased region" description="Low complexity" evidence="1">
    <location>
        <begin position="19"/>
        <end position="29"/>
    </location>
</feature>
<accession>A0A811NBT2</accession>
<dbReference type="PANTHER" id="PTHR33063">
    <property type="entry name" value="OS02G0583500 PROTEIN"/>
    <property type="match status" value="1"/>
</dbReference>
<dbReference type="OrthoDB" id="686340at2759"/>
<protein>
    <submittedName>
        <fullName evidence="2">Uncharacterized protein</fullName>
    </submittedName>
</protein>
<organism evidence="2 3">
    <name type="scientific">Miscanthus lutarioriparius</name>
    <dbReference type="NCBI Taxonomy" id="422564"/>
    <lineage>
        <taxon>Eukaryota</taxon>
        <taxon>Viridiplantae</taxon>
        <taxon>Streptophyta</taxon>
        <taxon>Embryophyta</taxon>
        <taxon>Tracheophyta</taxon>
        <taxon>Spermatophyta</taxon>
        <taxon>Magnoliopsida</taxon>
        <taxon>Liliopsida</taxon>
        <taxon>Poales</taxon>
        <taxon>Poaceae</taxon>
        <taxon>PACMAD clade</taxon>
        <taxon>Panicoideae</taxon>
        <taxon>Andropogonodae</taxon>
        <taxon>Andropogoneae</taxon>
        <taxon>Saccharinae</taxon>
        <taxon>Miscanthus</taxon>
    </lineage>
</organism>
<feature type="compositionally biased region" description="Polar residues" evidence="1">
    <location>
        <begin position="145"/>
        <end position="181"/>
    </location>
</feature>
<sequence length="351" mass="37723">MAAANQQPPCTPTRITRQSAAMPSPAGRPSPRPRHPLPPKNTLKANPKPNVISSSSQLQGHLTTSGSHTTETTDTVTTPRVTRTSPAMSSPIPNTQPSPPRYTRKSVAMSMPGANTVPSPPRFTRTSAAMSAPGANTIPSPPRFTRSSAAMSSPGANTEHSTPRATATLSQQPTPTTSVNQAVHVDTSPGGQSSRQSNGINESAEQFDAANSSGHTYEGEPRDDLVPAPPKNVRKKTMGHGLEKMLNRGKKLAIQAAKLASETGVALRDNMPIYTSWKLYDNDEGKAEVKKVLDKVASRLDVDVKNEAPSKAACTDIIKRGVRQMRYHLKKKYFDESLTEEQLLASNLHLK</sequence>
<reference evidence="2" key="1">
    <citation type="submission" date="2020-10" db="EMBL/GenBank/DDBJ databases">
        <authorList>
            <person name="Han B."/>
            <person name="Lu T."/>
            <person name="Zhao Q."/>
            <person name="Huang X."/>
            <person name="Zhao Y."/>
        </authorList>
    </citation>
    <scope>NUCLEOTIDE SEQUENCE</scope>
</reference>
<feature type="region of interest" description="Disordered" evidence="1">
    <location>
        <begin position="1"/>
        <end position="232"/>
    </location>
</feature>
<feature type="compositionally biased region" description="Low complexity" evidence="1">
    <location>
        <begin position="63"/>
        <end position="84"/>
    </location>
</feature>
<feature type="compositionally biased region" description="Polar residues" evidence="1">
    <location>
        <begin position="51"/>
        <end position="62"/>
    </location>
</feature>
<keyword evidence="3" id="KW-1185">Reference proteome</keyword>
<gene>
    <name evidence="2" type="ORF">NCGR_LOCUS14396</name>
</gene>
<evidence type="ECO:0000256" key="1">
    <source>
        <dbReference type="SAM" id="MobiDB-lite"/>
    </source>
</evidence>
<feature type="compositionally biased region" description="Polar residues" evidence="1">
    <location>
        <begin position="189"/>
        <end position="215"/>
    </location>
</feature>
<dbReference type="PANTHER" id="PTHR33063:SF16">
    <property type="entry name" value="OS02G0241300 PROTEIN"/>
    <property type="match status" value="1"/>
</dbReference>
<feature type="compositionally biased region" description="Polar residues" evidence="1">
    <location>
        <begin position="1"/>
        <end position="18"/>
    </location>
</feature>
<evidence type="ECO:0000313" key="3">
    <source>
        <dbReference type="Proteomes" id="UP000604825"/>
    </source>
</evidence>
<dbReference type="AlphaFoldDB" id="A0A811NBT2"/>
<comment type="caution">
    <text evidence="2">The sequence shown here is derived from an EMBL/GenBank/DDBJ whole genome shotgun (WGS) entry which is preliminary data.</text>
</comment>